<accession>A0A0F0GL57</accession>
<dbReference type="eggNOG" id="COG3324">
    <property type="taxonomic scope" value="Bacteria"/>
</dbReference>
<dbReference type="RefSeq" id="WP_045315231.1">
    <property type="nucleotide sequence ID" value="NZ_JYJG01000265.1"/>
</dbReference>
<dbReference type="AlphaFoldDB" id="A0A0F0GL57"/>
<dbReference type="InterPro" id="IPR029068">
    <property type="entry name" value="Glyas_Bleomycin-R_OHBP_Dase"/>
</dbReference>
<dbReference type="Pfam" id="PF22677">
    <property type="entry name" value="Ble-like_N"/>
    <property type="match status" value="1"/>
</dbReference>
<dbReference type="PROSITE" id="PS51819">
    <property type="entry name" value="VOC"/>
    <property type="match status" value="1"/>
</dbReference>
<dbReference type="PATRIC" id="fig|68170.10.peg.8035"/>
<keyword evidence="3" id="KW-1185">Reference proteome</keyword>
<evidence type="ECO:0000313" key="3">
    <source>
        <dbReference type="Proteomes" id="UP000033393"/>
    </source>
</evidence>
<gene>
    <name evidence="2" type="ORF">UK23_30960</name>
</gene>
<proteinExistence type="predicted"/>
<dbReference type="EMBL" id="JYJG01000265">
    <property type="protein sequence ID" value="KJK44025.1"/>
    <property type="molecule type" value="Genomic_DNA"/>
</dbReference>
<evidence type="ECO:0000259" key="1">
    <source>
        <dbReference type="PROSITE" id="PS51819"/>
    </source>
</evidence>
<dbReference type="InterPro" id="IPR052164">
    <property type="entry name" value="Anthracycline_SecMetBiosynth"/>
</dbReference>
<comment type="caution">
    <text evidence="2">The sequence shown here is derived from an EMBL/GenBank/DDBJ whole genome shotgun (WGS) entry which is preliminary data.</text>
</comment>
<sequence length="111" mass="12166">MSGQVNWFELPADDTARARAFFAGVFGWETSPMGEDYHFITNGAKGAIAAKDAQLTQPRIYFHTTDIDASVRKVTDLGGKSDDVQAVPDVGRIAHCWDDQGTPFSLYEPKA</sequence>
<dbReference type="Gene3D" id="3.10.180.10">
    <property type="entry name" value="2,3-Dihydroxybiphenyl 1,2-Dioxygenase, domain 1"/>
    <property type="match status" value="1"/>
</dbReference>
<dbReference type="PANTHER" id="PTHR33993:SF14">
    <property type="entry name" value="GB|AAF24581.1"/>
    <property type="match status" value="1"/>
</dbReference>
<name>A0A0F0GL57_LENAE</name>
<dbReference type="Proteomes" id="UP000033393">
    <property type="component" value="Unassembled WGS sequence"/>
</dbReference>
<dbReference type="InterPro" id="IPR037523">
    <property type="entry name" value="VOC_core"/>
</dbReference>
<evidence type="ECO:0000313" key="2">
    <source>
        <dbReference type="EMBL" id="KJK44025.1"/>
    </source>
</evidence>
<dbReference type="PANTHER" id="PTHR33993">
    <property type="entry name" value="GLYOXALASE-RELATED"/>
    <property type="match status" value="1"/>
</dbReference>
<organism evidence="2 3">
    <name type="scientific">Lentzea aerocolonigenes</name>
    <name type="common">Lechevalieria aerocolonigenes</name>
    <name type="synonym">Saccharothrix aerocolonigenes</name>
    <dbReference type="NCBI Taxonomy" id="68170"/>
    <lineage>
        <taxon>Bacteria</taxon>
        <taxon>Bacillati</taxon>
        <taxon>Actinomycetota</taxon>
        <taxon>Actinomycetes</taxon>
        <taxon>Pseudonocardiales</taxon>
        <taxon>Pseudonocardiaceae</taxon>
        <taxon>Lentzea</taxon>
    </lineage>
</organism>
<feature type="domain" description="VOC" evidence="1">
    <location>
        <begin position="4"/>
        <end position="109"/>
    </location>
</feature>
<dbReference type="InterPro" id="IPR053863">
    <property type="entry name" value="Glyoxy/Ble-like_N"/>
</dbReference>
<dbReference type="CDD" id="cd07247">
    <property type="entry name" value="SgaA_N_like"/>
    <property type="match status" value="1"/>
</dbReference>
<protein>
    <recommendedName>
        <fullName evidence="1">VOC domain-containing protein</fullName>
    </recommendedName>
</protein>
<reference evidence="2 3" key="1">
    <citation type="submission" date="2015-02" db="EMBL/GenBank/DDBJ databases">
        <authorList>
            <person name="Ju K.-S."/>
            <person name="Doroghazi J.R."/>
            <person name="Metcalf W."/>
        </authorList>
    </citation>
    <scope>NUCLEOTIDE SEQUENCE [LARGE SCALE GENOMIC DNA]</scope>
    <source>
        <strain evidence="2 3">NRRL B-16140</strain>
    </source>
</reference>
<dbReference type="STRING" id="68170.GCA_000974445_03298"/>
<dbReference type="SUPFAM" id="SSF54593">
    <property type="entry name" value="Glyoxalase/Bleomycin resistance protein/Dihydroxybiphenyl dioxygenase"/>
    <property type="match status" value="1"/>
</dbReference>
<dbReference type="OrthoDB" id="9793039at2"/>